<dbReference type="GO" id="GO:0043190">
    <property type="term" value="C:ATP-binding cassette (ABC) transporter complex"/>
    <property type="evidence" value="ECO:0007669"/>
    <property type="project" value="InterPro"/>
</dbReference>
<evidence type="ECO:0000256" key="3">
    <source>
        <dbReference type="ARBA" id="ARBA00022692"/>
    </source>
</evidence>
<evidence type="ECO:0000256" key="1">
    <source>
        <dbReference type="ARBA" id="ARBA00004141"/>
    </source>
</evidence>
<evidence type="ECO:0000313" key="9">
    <source>
        <dbReference type="Proteomes" id="UP000183687"/>
    </source>
</evidence>
<reference evidence="8 9" key="1">
    <citation type="submission" date="2016-10" db="EMBL/GenBank/DDBJ databases">
        <authorList>
            <person name="Varghese N."/>
            <person name="Submissions S."/>
        </authorList>
    </citation>
    <scope>NUCLEOTIDE SEQUENCE [LARGE SCALE GENOMIC DNA]</scope>
    <source>
        <strain evidence="8 9">DSM 20586</strain>
    </source>
</reference>
<feature type="transmembrane region" description="Helical" evidence="7">
    <location>
        <begin position="206"/>
        <end position="224"/>
    </location>
</feature>
<evidence type="ECO:0000313" key="8">
    <source>
        <dbReference type="EMBL" id="SEB86885.1"/>
    </source>
</evidence>
<evidence type="ECO:0000256" key="5">
    <source>
        <dbReference type="ARBA" id="ARBA00023136"/>
    </source>
</evidence>
<dbReference type="GO" id="GO:0010043">
    <property type="term" value="P:response to zinc ion"/>
    <property type="evidence" value="ECO:0007669"/>
    <property type="project" value="TreeGrafter"/>
</dbReference>
<comment type="caution">
    <text evidence="8">The sequence shown here is derived from an EMBL/GenBank/DDBJ whole genome shotgun (WGS) entry which is preliminary data.</text>
</comment>
<dbReference type="InterPro" id="IPR037294">
    <property type="entry name" value="ABC_BtuC-like"/>
</dbReference>
<dbReference type="CDD" id="cd06550">
    <property type="entry name" value="TM_ABC_iron-siderophores_like"/>
    <property type="match status" value="1"/>
</dbReference>
<feature type="transmembrane region" description="Helical" evidence="7">
    <location>
        <begin position="182"/>
        <end position="200"/>
    </location>
</feature>
<accession>A0AB38A7E3</accession>
<keyword evidence="3 6" id="KW-0812">Transmembrane</keyword>
<feature type="transmembrane region" description="Helical" evidence="7">
    <location>
        <begin position="30"/>
        <end position="52"/>
    </location>
</feature>
<keyword evidence="6" id="KW-0813">Transport</keyword>
<dbReference type="PANTHER" id="PTHR30477:SF13">
    <property type="entry name" value="IRON TRANSPORT SYSTEM MEMBRANE PROTEIN HI_0360-RELATED"/>
    <property type="match status" value="1"/>
</dbReference>
<name>A0AB38A7E3_9ACTN</name>
<dbReference type="RefSeq" id="WP_002564134.1">
    <property type="nucleotide sequence ID" value="NZ_CALJSN010000009.1"/>
</dbReference>
<dbReference type="GO" id="GO:0055085">
    <property type="term" value="P:transmembrane transport"/>
    <property type="evidence" value="ECO:0007669"/>
    <property type="project" value="InterPro"/>
</dbReference>
<keyword evidence="4 7" id="KW-1133">Transmembrane helix</keyword>
<comment type="similarity">
    <text evidence="2 6">Belongs to the ABC-3 integral membrane protein family.</text>
</comment>
<evidence type="ECO:0000256" key="4">
    <source>
        <dbReference type="ARBA" id="ARBA00022989"/>
    </source>
</evidence>
<evidence type="ECO:0000256" key="2">
    <source>
        <dbReference type="ARBA" id="ARBA00008034"/>
    </source>
</evidence>
<feature type="transmembrane region" description="Helical" evidence="7">
    <location>
        <begin position="104"/>
        <end position="124"/>
    </location>
</feature>
<dbReference type="Pfam" id="PF00950">
    <property type="entry name" value="ABC-3"/>
    <property type="match status" value="1"/>
</dbReference>
<dbReference type="Proteomes" id="UP000183687">
    <property type="component" value="Unassembled WGS sequence"/>
</dbReference>
<feature type="transmembrane region" description="Helical" evidence="7">
    <location>
        <begin position="72"/>
        <end position="92"/>
    </location>
</feature>
<proteinExistence type="inferred from homology"/>
<dbReference type="FunFam" id="1.10.3470.10:FF:000003">
    <property type="entry name" value="Iron ABC transporter permease SitD"/>
    <property type="match status" value="1"/>
</dbReference>
<dbReference type="GO" id="GO:0071281">
    <property type="term" value="P:cellular response to iron ion"/>
    <property type="evidence" value="ECO:0007669"/>
    <property type="project" value="UniProtKB-ARBA"/>
</dbReference>
<dbReference type="EMBL" id="FNSH01000001">
    <property type="protein sequence ID" value="SEB86885.1"/>
    <property type="molecule type" value="Genomic_DNA"/>
</dbReference>
<dbReference type="InterPro" id="IPR001626">
    <property type="entry name" value="ABC_TroCD"/>
</dbReference>
<evidence type="ECO:0000256" key="6">
    <source>
        <dbReference type="RuleBase" id="RU003943"/>
    </source>
</evidence>
<feature type="transmembrane region" description="Helical" evidence="7">
    <location>
        <begin position="231"/>
        <end position="252"/>
    </location>
</feature>
<feature type="transmembrane region" description="Helical" evidence="7">
    <location>
        <begin position="258"/>
        <end position="279"/>
    </location>
</feature>
<dbReference type="AlphaFoldDB" id="A0AB38A7E3"/>
<sequence>MSVAFSFVPAFQSLLDILSFAFMQRALITGIATALVCGVISCFVIHVGWSLMGDAISHAVLPGVVISYILQLPYAVGAVVAALIAVALIGLVRQSNVISSDTSMGIVFTTLFSLGTVLISKVPSQTSLSHILFGNLLGVTPSDMWQVLVLGTVVLLVVIILRRDFALFTFDPMHAQALGKSPRILSCMLLVALAITVVVSLQAVGIILSVAMLVTPGATARMLTDNFWKMLWLSPAIAALATVLGICASYVLDASSGGMIGVVLGLMFALAAVFGSRGVRVHRQIEQQK</sequence>
<dbReference type="Gene3D" id="1.10.3470.10">
    <property type="entry name" value="ABC transporter involved in vitamin B12 uptake, BtuC"/>
    <property type="match status" value="1"/>
</dbReference>
<dbReference type="SUPFAM" id="SSF81345">
    <property type="entry name" value="ABC transporter involved in vitamin B12 uptake, BtuC"/>
    <property type="match status" value="1"/>
</dbReference>
<evidence type="ECO:0000256" key="7">
    <source>
        <dbReference type="SAM" id="Phobius"/>
    </source>
</evidence>
<keyword evidence="5 7" id="KW-0472">Membrane</keyword>
<comment type="subcellular location">
    <subcellularLocation>
        <location evidence="6">Cell membrane</location>
        <topology evidence="6">Multi-pass membrane protein</topology>
    </subcellularLocation>
    <subcellularLocation>
        <location evidence="1">Membrane</location>
        <topology evidence="1">Multi-pass membrane protein</topology>
    </subcellularLocation>
</comment>
<feature type="transmembrane region" description="Helical" evidence="7">
    <location>
        <begin position="144"/>
        <end position="161"/>
    </location>
</feature>
<gene>
    <name evidence="8" type="ORF">SAMN04489746_1199</name>
</gene>
<protein>
    <submittedName>
        <fullName evidence="8">Manganese/iron transport system permease protein</fullName>
    </submittedName>
</protein>
<organism evidence="8 9">
    <name type="scientific">Atopobium minutum</name>
    <dbReference type="NCBI Taxonomy" id="1381"/>
    <lineage>
        <taxon>Bacteria</taxon>
        <taxon>Bacillati</taxon>
        <taxon>Actinomycetota</taxon>
        <taxon>Coriobacteriia</taxon>
        <taxon>Coriobacteriales</taxon>
        <taxon>Atopobiaceae</taxon>
        <taxon>Atopobium</taxon>
    </lineage>
</organism>
<dbReference type="PANTHER" id="PTHR30477">
    <property type="entry name" value="ABC-TRANSPORTER METAL-BINDING PROTEIN"/>
    <property type="match status" value="1"/>
</dbReference>